<evidence type="ECO:0000313" key="7">
    <source>
        <dbReference type="Proteomes" id="UP000789759"/>
    </source>
</evidence>
<dbReference type="InterPro" id="IPR052035">
    <property type="entry name" value="ZnF_BED_domain_contain"/>
</dbReference>
<keyword evidence="5" id="KW-0539">Nucleus</keyword>
<keyword evidence="4" id="KW-0862">Zinc</keyword>
<comment type="subcellular location">
    <subcellularLocation>
        <location evidence="1">Nucleus</location>
    </subcellularLocation>
</comment>
<accession>A0A9N9KFE1</accession>
<dbReference type="PANTHER" id="PTHR46481:SF10">
    <property type="entry name" value="ZINC FINGER BED DOMAIN-CONTAINING PROTEIN 39"/>
    <property type="match status" value="1"/>
</dbReference>
<gene>
    <name evidence="6" type="ORF">CPELLU_LOCUS20125</name>
</gene>
<feature type="non-terminal residue" evidence="6">
    <location>
        <position position="217"/>
    </location>
</feature>
<protein>
    <submittedName>
        <fullName evidence="6">16584_t:CDS:1</fullName>
    </submittedName>
</protein>
<dbReference type="SUPFAM" id="SSF53098">
    <property type="entry name" value="Ribonuclease H-like"/>
    <property type="match status" value="1"/>
</dbReference>
<evidence type="ECO:0000313" key="6">
    <source>
        <dbReference type="EMBL" id="CAG8825633.1"/>
    </source>
</evidence>
<dbReference type="PANTHER" id="PTHR46481">
    <property type="entry name" value="ZINC FINGER BED DOMAIN-CONTAINING PROTEIN 4"/>
    <property type="match status" value="1"/>
</dbReference>
<reference evidence="6" key="1">
    <citation type="submission" date="2021-06" db="EMBL/GenBank/DDBJ databases">
        <authorList>
            <person name="Kallberg Y."/>
            <person name="Tangrot J."/>
            <person name="Rosling A."/>
        </authorList>
    </citation>
    <scope>NUCLEOTIDE SEQUENCE</scope>
    <source>
        <strain evidence="6">FL966</strain>
    </source>
</reference>
<sequence>TVKNFGKPVCQKCGTVYENTTEVSTLRRHLKNHQIEAPKKKQTTLHIYWSDPHNKQEQKKRNEKLIFWLIVDQQSFTMVENQYFCINISEAISCVLREFELSNKTIALTTDNESAMITCGHLLAKELENEFDNIGFSHYRCVAHVLNLVAKQGLRMVDLAFKGIRYLKAELDMEVRWNSTFYILQKFKNIELALNLLSVDNNLIAELYPNNNDQQNY</sequence>
<evidence type="ECO:0000256" key="3">
    <source>
        <dbReference type="ARBA" id="ARBA00022771"/>
    </source>
</evidence>
<dbReference type="OrthoDB" id="2444217at2759"/>
<evidence type="ECO:0000256" key="4">
    <source>
        <dbReference type="ARBA" id="ARBA00022833"/>
    </source>
</evidence>
<name>A0A9N9KFE1_9GLOM</name>
<dbReference type="InterPro" id="IPR012337">
    <property type="entry name" value="RNaseH-like_sf"/>
</dbReference>
<evidence type="ECO:0000256" key="1">
    <source>
        <dbReference type="ARBA" id="ARBA00004123"/>
    </source>
</evidence>
<dbReference type="GO" id="GO:0008270">
    <property type="term" value="F:zinc ion binding"/>
    <property type="evidence" value="ECO:0007669"/>
    <property type="project" value="UniProtKB-KW"/>
</dbReference>
<keyword evidence="7" id="KW-1185">Reference proteome</keyword>
<proteinExistence type="predicted"/>
<dbReference type="EMBL" id="CAJVQA010056138">
    <property type="protein sequence ID" value="CAG8825633.1"/>
    <property type="molecule type" value="Genomic_DNA"/>
</dbReference>
<evidence type="ECO:0000256" key="2">
    <source>
        <dbReference type="ARBA" id="ARBA00022723"/>
    </source>
</evidence>
<evidence type="ECO:0000256" key="5">
    <source>
        <dbReference type="ARBA" id="ARBA00023242"/>
    </source>
</evidence>
<feature type="non-terminal residue" evidence="6">
    <location>
        <position position="1"/>
    </location>
</feature>
<keyword evidence="3" id="KW-0863">Zinc-finger</keyword>
<dbReference type="Proteomes" id="UP000789759">
    <property type="component" value="Unassembled WGS sequence"/>
</dbReference>
<keyword evidence="2" id="KW-0479">Metal-binding</keyword>
<dbReference type="AlphaFoldDB" id="A0A9N9KFE1"/>
<organism evidence="6 7">
    <name type="scientific">Cetraspora pellucida</name>
    <dbReference type="NCBI Taxonomy" id="1433469"/>
    <lineage>
        <taxon>Eukaryota</taxon>
        <taxon>Fungi</taxon>
        <taxon>Fungi incertae sedis</taxon>
        <taxon>Mucoromycota</taxon>
        <taxon>Glomeromycotina</taxon>
        <taxon>Glomeromycetes</taxon>
        <taxon>Diversisporales</taxon>
        <taxon>Gigasporaceae</taxon>
        <taxon>Cetraspora</taxon>
    </lineage>
</organism>
<dbReference type="GO" id="GO:0005634">
    <property type="term" value="C:nucleus"/>
    <property type="evidence" value="ECO:0007669"/>
    <property type="project" value="UniProtKB-SubCell"/>
</dbReference>
<comment type="caution">
    <text evidence="6">The sequence shown here is derived from an EMBL/GenBank/DDBJ whole genome shotgun (WGS) entry which is preliminary data.</text>
</comment>